<dbReference type="Pfam" id="PF13192">
    <property type="entry name" value="Thioredoxin_3"/>
    <property type="match status" value="1"/>
</dbReference>
<evidence type="ECO:0000259" key="1">
    <source>
        <dbReference type="Pfam" id="PF13192"/>
    </source>
</evidence>
<comment type="caution">
    <text evidence="2">The sequence shown here is derived from an EMBL/GenBank/DDBJ whole genome shotgun (WGS) entry which is preliminary data.</text>
</comment>
<feature type="domain" description="Thioredoxin-like fold" evidence="1">
    <location>
        <begin position="10"/>
        <end position="80"/>
    </location>
</feature>
<dbReference type="EMBL" id="DSJL01000007">
    <property type="protein sequence ID" value="HEF64698.1"/>
    <property type="molecule type" value="Genomic_DNA"/>
</dbReference>
<protein>
    <recommendedName>
        <fullName evidence="1">Thioredoxin-like fold domain-containing protein</fullName>
    </recommendedName>
</protein>
<name>A0A7C1XD10_THERO</name>
<dbReference type="SUPFAM" id="SSF52833">
    <property type="entry name" value="Thioredoxin-like"/>
    <property type="match status" value="1"/>
</dbReference>
<evidence type="ECO:0000313" key="2">
    <source>
        <dbReference type="EMBL" id="HEF64698.1"/>
    </source>
</evidence>
<reference evidence="2" key="1">
    <citation type="journal article" date="2020" name="mSystems">
        <title>Genome- and Community-Level Interaction Insights into Carbon Utilization and Element Cycling Functions of Hydrothermarchaeota in Hydrothermal Sediment.</title>
        <authorList>
            <person name="Zhou Z."/>
            <person name="Liu Y."/>
            <person name="Xu W."/>
            <person name="Pan J."/>
            <person name="Luo Z.H."/>
            <person name="Li M."/>
        </authorList>
    </citation>
    <scope>NUCLEOTIDE SEQUENCE [LARGE SCALE GENOMIC DNA]</scope>
    <source>
        <strain evidence="2">SpSt-222</strain>
    </source>
</reference>
<dbReference type="Gene3D" id="3.40.30.10">
    <property type="entry name" value="Glutaredoxin"/>
    <property type="match status" value="1"/>
</dbReference>
<dbReference type="InterPro" id="IPR012336">
    <property type="entry name" value="Thioredoxin-like_fold"/>
</dbReference>
<sequence length="89" mass="9703">MTRLRLFTHPICHGCAEALALVERLIQEEPEMEVEVVSLATPQGRALAQEAGVVIVPTIVVDSERFVGVPSWEELRALVQRASRIGGAV</sequence>
<gene>
    <name evidence="2" type="ORF">ENP47_03710</name>
</gene>
<proteinExistence type="predicted"/>
<dbReference type="InterPro" id="IPR036249">
    <property type="entry name" value="Thioredoxin-like_sf"/>
</dbReference>
<accession>A0A7C1XD10</accession>
<organism evidence="2">
    <name type="scientific">Thermomicrobium roseum</name>
    <dbReference type="NCBI Taxonomy" id="500"/>
    <lineage>
        <taxon>Bacteria</taxon>
        <taxon>Pseudomonadati</taxon>
        <taxon>Thermomicrobiota</taxon>
        <taxon>Thermomicrobia</taxon>
        <taxon>Thermomicrobiales</taxon>
        <taxon>Thermomicrobiaceae</taxon>
        <taxon>Thermomicrobium</taxon>
    </lineage>
</organism>
<dbReference type="AlphaFoldDB" id="A0A7C1XD10"/>